<dbReference type="InterPro" id="IPR032466">
    <property type="entry name" value="Metal_Hydrolase"/>
</dbReference>
<dbReference type="RefSeq" id="WP_097106392.1">
    <property type="nucleotide sequence ID" value="NZ_OCMU01000002.1"/>
</dbReference>
<dbReference type="GO" id="GO:0090614">
    <property type="term" value="F:5'-methylthioadenosine deaminase activity"/>
    <property type="evidence" value="ECO:0007669"/>
    <property type="project" value="UniProtKB-UniRule"/>
</dbReference>
<dbReference type="PANTHER" id="PTHR43794:SF11">
    <property type="entry name" value="AMIDOHYDROLASE-RELATED DOMAIN-CONTAINING PROTEIN"/>
    <property type="match status" value="1"/>
</dbReference>
<protein>
    <recommendedName>
        <fullName evidence="5">5-methylthioadenosine/S-adenosylhomocysteine deaminase</fullName>
        <shortName evidence="5">MTA/SAH deaminase</shortName>
        <ecNumber evidence="5">3.5.4.28</ecNumber>
        <ecNumber evidence="5">3.5.4.31</ecNumber>
    </recommendedName>
</protein>
<comment type="similarity">
    <text evidence="5">Belongs to the metallo-dependent hydrolases superfamily. MTA/SAH deaminase family.</text>
</comment>
<reference evidence="7 8" key="1">
    <citation type="submission" date="2017-09" db="EMBL/GenBank/DDBJ databases">
        <authorList>
            <person name="Ehlers B."/>
            <person name="Leendertz F.H."/>
        </authorList>
    </citation>
    <scope>NUCLEOTIDE SEQUENCE [LARGE SCALE GENOMIC DNA]</scope>
    <source>
        <strain evidence="7 8">Nm42</strain>
    </source>
</reference>
<dbReference type="HAMAP" id="MF_01281">
    <property type="entry name" value="MTA_SAH_deamin"/>
    <property type="match status" value="1"/>
</dbReference>
<dbReference type="Gene3D" id="2.30.40.10">
    <property type="entry name" value="Urease, subunit C, domain 1"/>
    <property type="match status" value="1"/>
</dbReference>
<feature type="binding site" evidence="5">
    <location>
        <position position="309"/>
    </location>
    <ligand>
        <name>Zn(2+)</name>
        <dbReference type="ChEBI" id="CHEBI:29105"/>
    </ligand>
</feature>
<feature type="domain" description="Amidohydrolase-related" evidence="6">
    <location>
        <begin position="64"/>
        <end position="412"/>
    </location>
</feature>
<comment type="function">
    <text evidence="5">Catalyzes the deamination of 5-methylthioadenosine and S-adenosyl-L-homocysteine into 5-methylthioinosine and S-inosyl-L-homocysteine, respectively. Is also able to deaminate adenosine.</text>
</comment>
<dbReference type="GO" id="GO:0046872">
    <property type="term" value="F:metal ion binding"/>
    <property type="evidence" value="ECO:0007669"/>
    <property type="project" value="UniProtKB-KW"/>
</dbReference>
<comment type="catalytic activity">
    <reaction evidence="5">
        <text>S-methyl-5'-thioadenosine + H2O + H(+) = S-methyl-5'-thioinosine + NH4(+)</text>
        <dbReference type="Rhea" id="RHEA:25025"/>
        <dbReference type="ChEBI" id="CHEBI:15377"/>
        <dbReference type="ChEBI" id="CHEBI:15378"/>
        <dbReference type="ChEBI" id="CHEBI:17509"/>
        <dbReference type="ChEBI" id="CHEBI:28938"/>
        <dbReference type="ChEBI" id="CHEBI:48595"/>
        <dbReference type="EC" id="3.5.4.31"/>
    </reaction>
</comment>
<keyword evidence="2 5" id="KW-0479">Metal-binding</keyword>
<dbReference type="Proteomes" id="UP000219335">
    <property type="component" value="Unassembled WGS sequence"/>
</dbReference>
<dbReference type="NCBIfam" id="NF006549">
    <property type="entry name" value="PRK09045.1"/>
    <property type="match status" value="1"/>
</dbReference>
<accession>A0A286AFN0</accession>
<feature type="binding site" evidence="5">
    <location>
        <position position="224"/>
    </location>
    <ligand>
        <name>substrate</name>
    </ligand>
</feature>
<comment type="cofactor">
    <cofactor evidence="5">
        <name>Zn(2+)</name>
        <dbReference type="ChEBI" id="CHEBI:29105"/>
    </cofactor>
    <text evidence="5">Binds 1 zinc ion per subunit.</text>
</comment>
<gene>
    <name evidence="5" type="primary">mtaD</name>
    <name evidence="7" type="ORF">SAMN06297164_2727</name>
</gene>
<evidence type="ECO:0000313" key="8">
    <source>
        <dbReference type="Proteomes" id="UP000219335"/>
    </source>
</evidence>
<evidence type="ECO:0000256" key="5">
    <source>
        <dbReference type="HAMAP-Rule" id="MF_01281"/>
    </source>
</evidence>
<dbReference type="SUPFAM" id="SSF51338">
    <property type="entry name" value="Composite domain of metallo-dependent hydrolases"/>
    <property type="match status" value="1"/>
</dbReference>
<dbReference type="EC" id="3.5.4.28" evidence="5"/>
<dbReference type="InterPro" id="IPR050287">
    <property type="entry name" value="MTA/SAH_deaminase"/>
</dbReference>
<feature type="binding site" evidence="5">
    <location>
        <position position="72"/>
    </location>
    <ligand>
        <name>Zn(2+)</name>
        <dbReference type="ChEBI" id="CHEBI:29105"/>
    </ligand>
</feature>
<keyword evidence="4 5" id="KW-0862">Zinc</keyword>
<dbReference type="CDD" id="cd01298">
    <property type="entry name" value="ATZ_TRZ_like"/>
    <property type="match status" value="1"/>
</dbReference>
<dbReference type="PANTHER" id="PTHR43794">
    <property type="entry name" value="AMINOHYDROLASE SSNA-RELATED"/>
    <property type="match status" value="1"/>
</dbReference>
<dbReference type="InterPro" id="IPR011059">
    <property type="entry name" value="Metal-dep_hydrolase_composite"/>
</dbReference>
<dbReference type="Gene3D" id="3.20.20.140">
    <property type="entry name" value="Metal-dependent hydrolases"/>
    <property type="match status" value="1"/>
</dbReference>
<feature type="binding site" evidence="5">
    <location>
        <position position="309"/>
    </location>
    <ligand>
        <name>substrate</name>
    </ligand>
</feature>
<feature type="binding site" evidence="5">
    <location>
        <position position="194"/>
    </location>
    <ligand>
        <name>substrate</name>
    </ligand>
</feature>
<feature type="binding site" evidence="5">
    <location>
        <position position="101"/>
    </location>
    <ligand>
        <name>substrate</name>
    </ligand>
</feature>
<feature type="binding site" evidence="5">
    <location>
        <position position="221"/>
    </location>
    <ligand>
        <name>Zn(2+)</name>
        <dbReference type="ChEBI" id="CHEBI:29105"/>
    </ligand>
</feature>
<feature type="binding site" evidence="5">
    <location>
        <position position="74"/>
    </location>
    <ligand>
        <name>Zn(2+)</name>
        <dbReference type="ChEBI" id="CHEBI:29105"/>
    </ligand>
</feature>
<dbReference type="EC" id="3.5.4.31" evidence="5"/>
<comment type="similarity">
    <text evidence="1">Belongs to the metallo-dependent hydrolases superfamily. ATZ/TRZ family.</text>
</comment>
<evidence type="ECO:0000256" key="4">
    <source>
        <dbReference type="ARBA" id="ARBA00022833"/>
    </source>
</evidence>
<evidence type="ECO:0000256" key="1">
    <source>
        <dbReference type="ARBA" id="ARBA00006745"/>
    </source>
</evidence>
<evidence type="ECO:0000256" key="2">
    <source>
        <dbReference type="ARBA" id="ARBA00022723"/>
    </source>
</evidence>
<evidence type="ECO:0000256" key="3">
    <source>
        <dbReference type="ARBA" id="ARBA00022801"/>
    </source>
</evidence>
<organism evidence="7 8">
    <name type="scientific">Nitrosomonas ureae</name>
    <dbReference type="NCBI Taxonomy" id="44577"/>
    <lineage>
        <taxon>Bacteria</taxon>
        <taxon>Pseudomonadati</taxon>
        <taxon>Pseudomonadota</taxon>
        <taxon>Betaproteobacteria</taxon>
        <taxon>Nitrosomonadales</taxon>
        <taxon>Nitrosomonadaceae</taxon>
        <taxon>Nitrosomonas</taxon>
    </lineage>
</organism>
<dbReference type="FunFam" id="3.20.20.140:FF:000014">
    <property type="entry name" value="5-methylthioadenosine/S-adenosylhomocysteine deaminase"/>
    <property type="match status" value="1"/>
</dbReference>
<dbReference type="InterPro" id="IPR023512">
    <property type="entry name" value="Deaminase_MtaD/DadD"/>
</dbReference>
<dbReference type="SUPFAM" id="SSF51556">
    <property type="entry name" value="Metallo-dependent hydrolases"/>
    <property type="match status" value="1"/>
</dbReference>
<evidence type="ECO:0000313" key="7">
    <source>
        <dbReference type="EMBL" id="SOD20677.1"/>
    </source>
</evidence>
<comment type="catalytic activity">
    <reaction evidence="5">
        <text>S-adenosyl-L-homocysteine + H2O + H(+) = S-inosyl-L-homocysteine + NH4(+)</text>
        <dbReference type="Rhea" id="RHEA:20716"/>
        <dbReference type="ChEBI" id="CHEBI:15377"/>
        <dbReference type="ChEBI" id="CHEBI:15378"/>
        <dbReference type="ChEBI" id="CHEBI:28938"/>
        <dbReference type="ChEBI" id="CHEBI:57856"/>
        <dbReference type="ChEBI" id="CHEBI:57985"/>
        <dbReference type="EC" id="3.5.4.28"/>
    </reaction>
</comment>
<dbReference type="AlphaFoldDB" id="A0A286AFN0"/>
<keyword evidence="3 5" id="KW-0378">Hydrolase</keyword>
<dbReference type="Pfam" id="PF01979">
    <property type="entry name" value="Amidohydro_1"/>
    <property type="match status" value="1"/>
</dbReference>
<dbReference type="EMBL" id="OCMU01000002">
    <property type="protein sequence ID" value="SOD20677.1"/>
    <property type="molecule type" value="Genomic_DNA"/>
</dbReference>
<sequence length="446" mass="49207">MSNREEIDTLIEAKWIIPVEPAEIVLNQHAIAIDHGIIKNILPIAEASQRYQPQQTFTLNDHALIPGLVNLHTHAAMTLLRGLADDLPLMEWLNKHIWPAENQYVNAQFVLDGTRLACAEMIKGGITCFNDMYFFPESCAQAATCSGMRAAIGMIVIDFPTTYASDADDYLAKGLELRDKYQHNPLLSFCFAPHAPYTVSDKTFNSILTYAEQLDAAIHIHLHETQDEIRISMESSGVRPIERMQQLGLLSPNLIAVHMVHLTDHEIKLLHQYNCSIAHCPSSNMKLASGFAPISSLVNQGVNVGLGTDGAASNNRLDMFEEMRLAALLAKANSGRADALPAHQVLRMATLNGANALGLGESTGSLAVGKAADITAIDFSHLNLTPCYDPVSHLIYAASREHVSHVWANGRILLEDKELTTLNEAELHYRATMWQERITATSQQLF</sequence>
<dbReference type="GO" id="GO:0050270">
    <property type="term" value="F:S-adenosylhomocysteine deaminase activity"/>
    <property type="evidence" value="ECO:0007669"/>
    <property type="project" value="UniProtKB-UniRule"/>
</dbReference>
<dbReference type="InterPro" id="IPR006680">
    <property type="entry name" value="Amidohydro-rel"/>
</dbReference>
<comment type="caution">
    <text evidence="5">Lacks conserved residue(s) required for the propagation of feature annotation.</text>
</comment>
<name>A0A286AFN0_9PROT</name>
<evidence type="ECO:0000259" key="6">
    <source>
        <dbReference type="Pfam" id="PF01979"/>
    </source>
</evidence>
<proteinExistence type="inferred from homology"/>